<evidence type="ECO:0000313" key="2">
    <source>
        <dbReference type="Proteomes" id="UP000093903"/>
    </source>
</evidence>
<protein>
    <submittedName>
        <fullName evidence="1">Uncharacterized protein</fullName>
    </submittedName>
</protein>
<organism evidence="1 2">
    <name type="scientific">Cylindrospermopsis raciborskii CS-505</name>
    <dbReference type="NCBI Taxonomy" id="533240"/>
    <lineage>
        <taxon>Bacteria</taxon>
        <taxon>Bacillati</taxon>
        <taxon>Cyanobacteriota</taxon>
        <taxon>Cyanophyceae</taxon>
        <taxon>Nostocales</taxon>
        <taxon>Aphanizomenonaceae</taxon>
        <taxon>Cylindrospermopsis</taxon>
    </lineage>
</organism>
<dbReference type="AlphaFoldDB" id="A0A853MDI3"/>
<accession>A0A853MDI3</accession>
<proteinExistence type="predicted"/>
<gene>
    <name evidence="1" type="ORF">A9P98_12140</name>
</gene>
<reference evidence="1 2" key="1">
    <citation type="submission" date="2016-05" db="EMBL/GenBank/DDBJ databases">
        <title>First complete genome of the cyanobacterium Cylindrospermopsis raciborskii CS505, containing a circular chromosome and a single extrachromosomal element.</title>
        <authorList>
            <person name="Fuentes J."/>
            <person name="Tamames J."/>
            <person name="Allen E."/>
            <person name="Plominski A."/>
            <person name="Vasquez M."/>
        </authorList>
    </citation>
    <scope>NUCLEOTIDE SEQUENCE [LARGE SCALE GENOMIC DNA]</scope>
    <source>
        <strain evidence="1 2">CS505</strain>
    </source>
</reference>
<dbReference type="Proteomes" id="UP000093903">
    <property type="component" value="Unassembled WGS sequence"/>
</dbReference>
<comment type="caution">
    <text evidence="1">The sequence shown here is derived from an EMBL/GenBank/DDBJ whole genome shotgun (WGS) entry which is preliminary data.</text>
</comment>
<evidence type="ECO:0000313" key="1">
    <source>
        <dbReference type="EMBL" id="OBU76963.1"/>
    </source>
</evidence>
<name>A0A853MDI3_9CYAN</name>
<dbReference type="EMBL" id="LYXA01000001">
    <property type="protein sequence ID" value="OBU76963.1"/>
    <property type="molecule type" value="Genomic_DNA"/>
</dbReference>
<sequence>MLFKVPRIIRPVYLFLTALFPGWKDSWLLVARKKQDWSVKKTLSQSELAAILGNYSSYDYTQ</sequence>